<dbReference type="SUPFAM" id="SSF53448">
    <property type="entry name" value="Nucleotide-diphospho-sugar transferases"/>
    <property type="match status" value="1"/>
</dbReference>
<accession>A0A1F7GAU7</accession>
<comment type="caution">
    <text evidence="3">The sequence shown here is derived from an EMBL/GenBank/DDBJ whole genome shotgun (WGS) entry which is preliminary data.</text>
</comment>
<dbReference type="InterPro" id="IPR029044">
    <property type="entry name" value="Nucleotide-diphossugar_trans"/>
</dbReference>
<proteinExistence type="predicted"/>
<feature type="domain" description="Glycosyltransferase 2-like" evidence="2">
    <location>
        <begin position="3"/>
        <end position="112"/>
    </location>
</feature>
<dbReference type="InterPro" id="IPR001173">
    <property type="entry name" value="Glyco_trans_2-like"/>
</dbReference>
<evidence type="ECO:0000313" key="4">
    <source>
        <dbReference type="Proteomes" id="UP000178372"/>
    </source>
</evidence>
<dbReference type="PANTHER" id="PTHR43630">
    <property type="entry name" value="POLY-BETA-1,6-N-ACETYL-D-GLUCOSAMINE SYNTHASE"/>
    <property type="match status" value="1"/>
</dbReference>
<reference evidence="3 4" key="1">
    <citation type="journal article" date="2016" name="Nat. Commun.">
        <title>Thousands of microbial genomes shed light on interconnected biogeochemical processes in an aquifer system.</title>
        <authorList>
            <person name="Anantharaman K."/>
            <person name="Brown C.T."/>
            <person name="Hug L.A."/>
            <person name="Sharon I."/>
            <person name="Castelle C.J."/>
            <person name="Probst A.J."/>
            <person name="Thomas B.C."/>
            <person name="Singh A."/>
            <person name="Wilkins M.J."/>
            <person name="Karaoz U."/>
            <person name="Brodie E.L."/>
            <person name="Williams K.H."/>
            <person name="Hubbard S.S."/>
            <person name="Banfield J.F."/>
        </authorList>
    </citation>
    <scope>NUCLEOTIDE SEQUENCE [LARGE SCALE GENOMIC DNA]</scope>
</reference>
<organism evidence="3 4">
    <name type="scientific">Candidatus Roizmanbacteria bacterium RIFCSPHIGHO2_01_FULL_39_12b</name>
    <dbReference type="NCBI Taxonomy" id="1802030"/>
    <lineage>
        <taxon>Bacteria</taxon>
        <taxon>Candidatus Roizmaniibacteriota</taxon>
    </lineage>
</organism>
<evidence type="ECO:0000256" key="1">
    <source>
        <dbReference type="SAM" id="Phobius"/>
    </source>
</evidence>
<dbReference type="Pfam" id="PF00535">
    <property type="entry name" value="Glycos_transf_2"/>
    <property type="match status" value="1"/>
</dbReference>
<evidence type="ECO:0000313" key="3">
    <source>
        <dbReference type="EMBL" id="OGK16033.1"/>
    </source>
</evidence>
<dbReference type="PANTHER" id="PTHR43630:SF2">
    <property type="entry name" value="GLYCOSYLTRANSFERASE"/>
    <property type="match status" value="1"/>
</dbReference>
<sequence length="246" mass="28542">MLSVVVLARNEEKNIEGCLKSLGFCDEVLVIDDDSTDKTVEIAKKHEAKVIPRKLNDDFASQRNFALSKTVHDWVLYIDADEKVTDDLIQETAATLKNNPAATAFYLRRRDFFWGRELKYGETQTARNRGILRLVKKGTGQWKGKVHEEWETQGETARFSNFIDHYPHQTIISFLRTINDYSSKRAEELYKNSVKTSVLSIFFNPLSKFIYTYFIKFGFLDGPAGFVYSFMMSFHSFLVRAKLFLR</sequence>
<evidence type="ECO:0000259" key="2">
    <source>
        <dbReference type="Pfam" id="PF00535"/>
    </source>
</evidence>
<dbReference type="Proteomes" id="UP000178372">
    <property type="component" value="Unassembled WGS sequence"/>
</dbReference>
<gene>
    <name evidence="3" type="ORF">A2690_01275</name>
</gene>
<dbReference type="CDD" id="cd02511">
    <property type="entry name" value="Beta4Glucosyltransferase"/>
    <property type="match status" value="1"/>
</dbReference>
<dbReference type="AlphaFoldDB" id="A0A1F7GAU7"/>
<keyword evidence="1" id="KW-0812">Transmembrane</keyword>
<protein>
    <recommendedName>
        <fullName evidence="2">Glycosyltransferase 2-like domain-containing protein</fullName>
    </recommendedName>
</protein>
<feature type="transmembrane region" description="Helical" evidence="1">
    <location>
        <begin position="226"/>
        <end position="245"/>
    </location>
</feature>
<keyword evidence="1" id="KW-0472">Membrane</keyword>
<name>A0A1F7GAU7_9BACT</name>
<keyword evidence="1" id="KW-1133">Transmembrane helix</keyword>
<dbReference type="Gene3D" id="3.90.550.10">
    <property type="entry name" value="Spore Coat Polysaccharide Biosynthesis Protein SpsA, Chain A"/>
    <property type="match status" value="1"/>
</dbReference>
<dbReference type="EMBL" id="MFZF01000021">
    <property type="protein sequence ID" value="OGK16033.1"/>
    <property type="molecule type" value="Genomic_DNA"/>
</dbReference>